<reference evidence="1 2" key="1">
    <citation type="journal article" date="2014" name="Genome Biol. Evol.">
        <title>The genome of the myxosporean Thelohanellus kitauei shows adaptations to nutrient acquisition within its fish host.</title>
        <authorList>
            <person name="Yang Y."/>
            <person name="Xiong J."/>
            <person name="Zhou Z."/>
            <person name="Huo F."/>
            <person name="Miao W."/>
            <person name="Ran C."/>
            <person name="Liu Y."/>
            <person name="Zhang J."/>
            <person name="Feng J."/>
            <person name="Wang M."/>
            <person name="Wang M."/>
            <person name="Wang L."/>
            <person name="Yao B."/>
        </authorList>
    </citation>
    <scope>NUCLEOTIDE SEQUENCE [LARGE SCALE GENOMIC DNA]</scope>
    <source>
        <strain evidence="1">Wuqing</strain>
    </source>
</reference>
<dbReference type="EMBL" id="JWZT01000239">
    <property type="protein sequence ID" value="KII74815.1"/>
    <property type="molecule type" value="Genomic_DNA"/>
</dbReference>
<name>A0A0C2NEM5_THEKT</name>
<gene>
    <name evidence="1" type="ORF">RF11_08622</name>
</gene>
<dbReference type="AlphaFoldDB" id="A0A0C2NEM5"/>
<keyword evidence="2" id="KW-1185">Reference proteome</keyword>
<evidence type="ECO:0000313" key="2">
    <source>
        <dbReference type="Proteomes" id="UP000031668"/>
    </source>
</evidence>
<accession>A0A0C2NEM5</accession>
<comment type="caution">
    <text evidence="1">The sequence shown here is derived from an EMBL/GenBank/DDBJ whole genome shotgun (WGS) entry which is preliminary data.</text>
</comment>
<sequence>MRILEEKPVGKKLSFCPNSRSLSKPPFVDEINGKKSSAISASFRGSGPYRCQPIDDLHNRRNPAPLFDELPLRAASAQSFIERKYLVIDCYVVILNFHQFLTEQHLSPLQLLFCKTLASREALVDFEKVQLLDISVVVYLILVEKALQDLNQLLLMCHNLNLIFDEIGLCETFPYREYLDLVPLMP</sequence>
<proteinExistence type="predicted"/>
<protein>
    <submittedName>
        <fullName evidence="1">Uncharacterized protein</fullName>
    </submittedName>
</protein>
<evidence type="ECO:0000313" key="1">
    <source>
        <dbReference type="EMBL" id="KII74815.1"/>
    </source>
</evidence>
<organism evidence="1 2">
    <name type="scientific">Thelohanellus kitauei</name>
    <name type="common">Myxosporean</name>
    <dbReference type="NCBI Taxonomy" id="669202"/>
    <lineage>
        <taxon>Eukaryota</taxon>
        <taxon>Metazoa</taxon>
        <taxon>Cnidaria</taxon>
        <taxon>Myxozoa</taxon>
        <taxon>Myxosporea</taxon>
        <taxon>Bivalvulida</taxon>
        <taxon>Platysporina</taxon>
        <taxon>Myxobolidae</taxon>
        <taxon>Thelohanellus</taxon>
    </lineage>
</organism>
<dbReference type="Proteomes" id="UP000031668">
    <property type="component" value="Unassembled WGS sequence"/>
</dbReference>